<keyword evidence="4" id="KW-1185">Reference proteome</keyword>
<dbReference type="Gene3D" id="3.40.50.12780">
    <property type="entry name" value="N-terminal domain of ligase-like"/>
    <property type="match status" value="1"/>
</dbReference>
<proteinExistence type="predicted"/>
<accession>Q30VF8</accession>
<dbReference type="EMBL" id="CP000112">
    <property type="protein sequence ID" value="ABB40338.1"/>
    <property type="molecule type" value="Genomic_DNA"/>
</dbReference>
<dbReference type="KEGG" id="dde:Dde_3545"/>
<sequence length="524" mass="55339">MTADRSVLPRQCRGQAGMPHEAPHTAPPCCAGPDRENHSGKDSTGSDAGSDAEGQRNQAVFTPDGLTARAMGISCAAACNPACSDPELRRLLTASGISAWQTDRLREVLALAAEASPYYRQALQGVDPASISARGGLHRLPLLHADVLRRAPLSLLCTSQDDVARVVTLDTSGTSGRPKRLFFSEEDLNATVEFFSWGMLSVGHPGDTVLAVLPGERPASVGRLLGTALENAGMRSVAGNMGQGAPALARLAHTEKAAVIVGSASHVRHLALAWQQAGYDPGSIHTVLLCWDSVPPAVAGLIRRIFGCRVLVHWGMTETGLGGALGCGHQGLHLREADLLAEVIDPVTGTPLPDGQEGELVITTLRRRTMPLIRYRTGDLARLLAGACPCGSPLRRISPGRGRTGEGITLPDGGSLYPADLDNILLPLAGLHDFEACWQPWAGTPLQITLYPAPAAGTDRTLRQQAEKALADSPLPAALTRHGGTMFHVARTAPQAGFGKRRIRVIPQGTPPLNSGESYHEQLP</sequence>
<dbReference type="Proteomes" id="UP000002710">
    <property type="component" value="Chromosome"/>
</dbReference>
<reference evidence="3 4" key="1">
    <citation type="journal article" date="2011" name="J. Bacteriol.">
        <title>Complete genome sequence and updated annotation of Desulfovibrio alaskensis G20.</title>
        <authorList>
            <person name="Hauser L.J."/>
            <person name="Land M.L."/>
            <person name="Brown S.D."/>
            <person name="Larimer F."/>
            <person name="Keller K.L."/>
            <person name="Rapp-Giles B.J."/>
            <person name="Price M.N."/>
            <person name="Lin M."/>
            <person name="Bruce D.C."/>
            <person name="Detter J.C."/>
            <person name="Tapia R."/>
            <person name="Han C.S."/>
            <person name="Goodwin L.A."/>
            <person name="Cheng J.F."/>
            <person name="Pitluck S."/>
            <person name="Copeland A."/>
            <person name="Lucas S."/>
            <person name="Nolan M."/>
            <person name="Lapidus A.L."/>
            <person name="Palumbo A.V."/>
            <person name="Wall J.D."/>
        </authorList>
    </citation>
    <scope>NUCLEOTIDE SEQUENCE [LARGE SCALE GENOMIC DNA]</scope>
    <source>
        <strain evidence="4">ATCC BAA 1058 / DSM 17464 / G20</strain>
    </source>
</reference>
<dbReference type="eggNOG" id="COG1541">
    <property type="taxonomic scope" value="Bacteria"/>
</dbReference>
<gene>
    <name evidence="3" type="ordered locus">Dde_3545</name>
</gene>
<dbReference type="HOGENOM" id="CLU_035301_0_0_7"/>
<organism evidence="3 4">
    <name type="scientific">Oleidesulfovibrio alaskensis (strain ATCC BAA-1058 / DSM 17464 / G20)</name>
    <name type="common">Desulfovibrio alaskensis</name>
    <dbReference type="NCBI Taxonomy" id="207559"/>
    <lineage>
        <taxon>Bacteria</taxon>
        <taxon>Pseudomonadati</taxon>
        <taxon>Thermodesulfobacteriota</taxon>
        <taxon>Desulfovibrionia</taxon>
        <taxon>Desulfovibrionales</taxon>
        <taxon>Desulfovibrionaceae</taxon>
        <taxon>Oleidesulfovibrio</taxon>
    </lineage>
</organism>
<dbReference type="AlphaFoldDB" id="Q30VF8"/>
<dbReference type="InterPro" id="IPR000873">
    <property type="entry name" value="AMP-dep_synth/lig_dom"/>
</dbReference>
<feature type="region of interest" description="Disordered" evidence="1">
    <location>
        <begin position="1"/>
        <end position="56"/>
    </location>
</feature>
<evidence type="ECO:0000256" key="1">
    <source>
        <dbReference type="SAM" id="MobiDB-lite"/>
    </source>
</evidence>
<evidence type="ECO:0000313" key="4">
    <source>
        <dbReference type="Proteomes" id="UP000002710"/>
    </source>
</evidence>
<evidence type="ECO:0000259" key="2">
    <source>
        <dbReference type="Pfam" id="PF00501"/>
    </source>
</evidence>
<dbReference type="Pfam" id="PF00501">
    <property type="entry name" value="AMP-binding"/>
    <property type="match status" value="1"/>
</dbReference>
<dbReference type="PANTHER" id="PTHR43845">
    <property type="entry name" value="BLR5969 PROTEIN"/>
    <property type="match status" value="1"/>
</dbReference>
<dbReference type="RefSeq" id="WP_011369234.1">
    <property type="nucleotide sequence ID" value="NC_007519.1"/>
</dbReference>
<feature type="domain" description="AMP-dependent synthetase/ligase" evidence="2">
    <location>
        <begin position="78"/>
        <end position="363"/>
    </location>
</feature>
<dbReference type="SUPFAM" id="SSF56801">
    <property type="entry name" value="Acetyl-CoA synthetase-like"/>
    <property type="match status" value="1"/>
</dbReference>
<dbReference type="PANTHER" id="PTHR43845:SF1">
    <property type="entry name" value="BLR5969 PROTEIN"/>
    <property type="match status" value="1"/>
</dbReference>
<protein>
    <submittedName>
        <fullName evidence="3">Coenzyme F390 synthetase family, putatively involved in CO dehydrogenase maturation</fullName>
    </submittedName>
</protein>
<evidence type="ECO:0000313" key="3">
    <source>
        <dbReference type="EMBL" id="ABB40338.1"/>
    </source>
</evidence>
<dbReference type="STRING" id="207559.Dde_3545"/>
<name>Q30VF8_OLEA2</name>
<dbReference type="NCBIfam" id="NF045666">
    <property type="entry name" value="DVU1553_fam_AMP"/>
    <property type="match status" value="1"/>
</dbReference>
<dbReference type="InterPro" id="IPR042099">
    <property type="entry name" value="ANL_N_sf"/>
</dbReference>